<name>A0A346XUJ6_9ACTN</name>
<comment type="caution">
    <text evidence="2">Lacks conserved residue(s) required for the propagation of feature annotation.</text>
</comment>
<keyword evidence="1 6" id="KW-0238">DNA-binding</keyword>
<dbReference type="Proteomes" id="UP000264006">
    <property type="component" value="Chromosome"/>
</dbReference>
<dbReference type="RefSeq" id="WP_164709983.1">
    <property type="nucleotide sequence ID" value="NZ_CAXIBR010000207.1"/>
</dbReference>
<dbReference type="PANTHER" id="PTHR43214:SF43">
    <property type="entry name" value="TWO-COMPONENT RESPONSE REGULATOR"/>
    <property type="match status" value="1"/>
</dbReference>
<evidence type="ECO:0000256" key="3">
    <source>
        <dbReference type="SAM" id="MobiDB-lite"/>
    </source>
</evidence>
<dbReference type="InterPro" id="IPR000792">
    <property type="entry name" value="Tscrpt_reg_LuxR_C"/>
</dbReference>
<dbReference type="PROSITE" id="PS50043">
    <property type="entry name" value="HTH_LUXR_2"/>
    <property type="match status" value="1"/>
</dbReference>
<dbReference type="InterPro" id="IPR001789">
    <property type="entry name" value="Sig_transdc_resp-reg_receiver"/>
</dbReference>
<evidence type="ECO:0000313" key="6">
    <source>
        <dbReference type="EMBL" id="AXV05893.1"/>
    </source>
</evidence>
<dbReference type="EMBL" id="CP031165">
    <property type="protein sequence ID" value="AXV05893.1"/>
    <property type="molecule type" value="Genomic_DNA"/>
</dbReference>
<protein>
    <submittedName>
        <fullName evidence="6">DNA-binding response regulator, LuxR family</fullName>
    </submittedName>
</protein>
<gene>
    <name evidence="6" type="ORF">DVS28_a1193</name>
</gene>
<dbReference type="CDD" id="cd06170">
    <property type="entry name" value="LuxR_C_like"/>
    <property type="match status" value="1"/>
</dbReference>
<dbReference type="KEGG" id="euz:DVS28_a1193"/>
<dbReference type="PRINTS" id="PR00038">
    <property type="entry name" value="HTHLUXR"/>
</dbReference>
<dbReference type="Gene3D" id="3.40.50.2300">
    <property type="match status" value="1"/>
</dbReference>
<evidence type="ECO:0000259" key="5">
    <source>
        <dbReference type="PROSITE" id="PS50110"/>
    </source>
</evidence>
<dbReference type="GO" id="GO:0000160">
    <property type="term" value="P:phosphorelay signal transduction system"/>
    <property type="evidence" value="ECO:0007669"/>
    <property type="project" value="InterPro"/>
</dbReference>
<evidence type="ECO:0000259" key="4">
    <source>
        <dbReference type="PROSITE" id="PS50043"/>
    </source>
</evidence>
<feature type="region of interest" description="Disordered" evidence="3">
    <location>
        <begin position="1"/>
        <end position="40"/>
    </location>
</feature>
<dbReference type="GO" id="GO:0006355">
    <property type="term" value="P:regulation of DNA-templated transcription"/>
    <property type="evidence" value="ECO:0007669"/>
    <property type="project" value="InterPro"/>
</dbReference>
<dbReference type="InterPro" id="IPR039420">
    <property type="entry name" value="WalR-like"/>
</dbReference>
<accession>A0A346XUJ6</accession>
<dbReference type="InterPro" id="IPR016032">
    <property type="entry name" value="Sig_transdc_resp-reg_C-effctor"/>
</dbReference>
<proteinExistence type="predicted"/>
<evidence type="ECO:0000256" key="2">
    <source>
        <dbReference type="PROSITE-ProRule" id="PRU00169"/>
    </source>
</evidence>
<evidence type="ECO:0000256" key="1">
    <source>
        <dbReference type="ARBA" id="ARBA00023125"/>
    </source>
</evidence>
<evidence type="ECO:0000313" key="7">
    <source>
        <dbReference type="Proteomes" id="UP000264006"/>
    </source>
</evidence>
<dbReference type="GO" id="GO:0003677">
    <property type="term" value="F:DNA binding"/>
    <property type="evidence" value="ECO:0007669"/>
    <property type="project" value="UniProtKB-KW"/>
</dbReference>
<dbReference type="PANTHER" id="PTHR43214">
    <property type="entry name" value="TWO-COMPONENT RESPONSE REGULATOR"/>
    <property type="match status" value="1"/>
</dbReference>
<reference evidence="6 7" key="1">
    <citation type="submission" date="2018-09" db="EMBL/GenBank/DDBJ databases">
        <title>Complete genome sequence of Euzebya sp. DY32-46 isolated from seawater of Pacific Ocean.</title>
        <authorList>
            <person name="Xu L."/>
            <person name="Wu Y.-H."/>
            <person name="Xu X.-W."/>
        </authorList>
    </citation>
    <scope>NUCLEOTIDE SEQUENCE [LARGE SCALE GENOMIC DNA]</scope>
    <source>
        <strain evidence="6 7">DY32-46</strain>
    </source>
</reference>
<dbReference type="SUPFAM" id="SSF46894">
    <property type="entry name" value="C-terminal effector domain of the bipartite response regulators"/>
    <property type="match status" value="1"/>
</dbReference>
<dbReference type="SMART" id="SM00421">
    <property type="entry name" value="HTH_LUXR"/>
    <property type="match status" value="1"/>
</dbReference>
<feature type="compositionally biased region" description="Basic and acidic residues" evidence="3">
    <location>
        <begin position="27"/>
        <end position="40"/>
    </location>
</feature>
<organism evidence="6 7">
    <name type="scientific">Euzebya pacifica</name>
    <dbReference type="NCBI Taxonomy" id="1608957"/>
    <lineage>
        <taxon>Bacteria</taxon>
        <taxon>Bacillati</taxon>
        <taxon>Actinomycetota</taxon>
        <taxon>Nitriliruptoria</taxon>
        <taxon>Euzebyales</taxon>
    </lineage>
</organism>
<sequence>MEPDDLQDLPVERRRQDRRRRQVPVPNDRRQTDRRANRLEPSKPFAGVAVVVDGWPLLRAGVRQLLSDSAMRVASDTPSAKVAAQAIGDRLDLAVIGASKEPLEEAIKRLRALPGPDPDMPPRVLVLLERVDVVQLRGILSMGVEGVIDRSVGLDDLRAACERLLAGQRVLAGSPLSVLATAGLELQEPEPEEEERDNGLLTRKELEVLAELGRHLSNREIAETMHVSAATVKTHLSNIYGKLGVTSRREAVVAAVERGLLS</sequence>
<keyword evidence="7" id="KW-1185">Reference proteome</keyword>
<feature type="domain" description="HTH luxR-type" evidence="4">
    <location>
        <begin position="194"/>
        <end position="259"/>
    </location>
</feature>
<dbReference type="AlphaFoldDB" id="A0A346XUJ6"/>
<dbReference type="PROSITE" id="PS50110">
    <property type="entry name" value="RESPONSE_REGULATORY"/>
    <property type="match status" value="1"/>
</dbReference>
<feature type="domain" description="Response regulatory" evidence="5">
    <location>
        <begin position="48"/>
        <end position="165"/>
    </location>
</feature>
<dbReference type="Pfam" id="PF00196">
    <property type="entry name" value="GerE"/>
    <property type="match status" value="1"/>
</dbReference>